<dbReference type="SMART" id="SM00280">
    <property type="entry name" value="KAZAL"/>
    <property type="match status" value="1"/>
</dbReference>
<dbReference type="Proteomes" id="UP000784294">
    <property type="component" value="Unassembled WGS sequence"/>
</dbReference>
<dbReference type="Gene3D" id="3.30.60.30">
    <property type="match status" value="1"/>
</dbReference>
<evidence type="ECO:0000313" key="3">
    <source>
        <dbReference type="Proteomes" id="UP000784294"/>
    </source>
</evidence>
<name>A0A448X8Y6_9PLAT</name>
<dbReference type="InterPro" id="IPR002350">
    <property type="entry name" value="Kazal_dom"/>
</dbReference>
<feature type="domain" description="Kazal-like" evidence="1">
    <location>
        <begin position="25"/>
        <end position="78"/>
    </location>
</feature>
<dbReference type="CDD" id="cd00104">
    <property type="entry name" value="KAZAL_FS"/>
    <property type="match status" value="1"/>
</dbReference>
<comment type="caution">
    <text evidence="2">The sequence shown here is derived from an EMBL/GenBank/DDBJ whole genome shotgun (WGS) entry which is preliminary data.</text>
</comment>
<keyword evidence="3" id="KW-1185">Reference proteome</keyword>
<dbReference type="PROSITE" id="PS51465">
    <property type="entry name" value="KAZAL_2"/>
    <property type="match status" value="1"/>
</dbReference>
<accession>A0A448X8Y6</accession>
<dbReference type="SUPFAM" id="SSF100895">
    <property type="entry name" value="Kazal-type serine protease inhibitors"/>
    <property type="match status" value="1"/>
</dbReference>
<gene>
    <name evidence="2" type="ORF">PXEA_LOCUS24606</name>
</gene>
<dbReference type="Pfam" id="PF07648">
    <property type="entry name" value="Kazal_2"/>
    <property type="match status" value="1"/>
</dbReference>
<proteinExistence type="predicted"/>
<evidence type="ECO:0000313" key="2">
    <source>
        <dbReference type="EMBL" id="VEL31166.1"/>
    </source>
</evidence>
<dbReference type="EMBL" id="CAAALY010119341">
    <property type="protein sequence ID" value="VEL31166.1"/>
    <property type="molecule type" value="Genomic_DNA"/>
</dbReference>
<dbReference type="InterPro" id="IPR036058">
    <property type="entry name" value="Kazal_dom_sf"/>
</dbReference>
<dbReference type="AlphaFoldDB" id="A0A448X8Y6"/>
<dbReference type="OrthoDB" id="88467at2759"/>
<evidence type="ECO:0000259" key="1">
    <source>
        <dbReference type="PROSITE" id="PS51465"/>
    </source>
</evidence>
<organism evidence="2 3">
    <name type="scientific">Protopolystoma xenopodis</name>
    <dbReference type="NCBI Taxonomy" id="117903"/>
    <lineage>
        <taxon>Eukaryota</taxon>
        <taxon>Metazoa</taxon>
        <taxon>Spiralia</taxon>
        <taxon>Lophotrochozoa</taxon>
        <taxon>Platyhelminthes</taxon>
        <taxon>Monogenea</taxon>
        <taxon>Polyopisthocotylea</taxon>
        <taxon>Polystomatidea</taxon>
        <taxon>Polystomatidae</taxon>
        <taxon>Protopolystoma</taxon>
    </lineage>
</organism>
<reference evidence="2" key="1">
    <citation type="submission" date="2018-11" db="EMBL/GenBank/DDBJ databases">
        <authorList>
            <consortium name="Pathogen Informatics"/>
        </authorList>
    </citation>
    <scope>NUCLEOTIDE SEQUENCE</scope>
</reference>
<sequence length="138" mass="15624">MPFWLQVGCPSGCPVGYQCRNGACVCRTECPQTDNSQFLLEVCGTDGHFYKSECDLKREACLMQKTIKIDPTGEACRINKQKQRFPVEMEEKRSHVNTSQQIKAENKSDILLSEPMAVKNERSPNSELQAGRFAFFPL</sequence>
<protein>
    <recommendedName>
        <fullName evidence="1">Kazal-like domain-containing protein</fullName>
    </recommendedName>
</protein>